<dbReference type="EMBL" id="VIWY01000007">
    <property type="protein sequence ID" value="TWG10682.1"/>
    <property type="molecule type" value="Genomic_DNA"/>
</dbReference>
<dbReference type="AlphaFoldDB" id="A0A561VGD1"/>
<protein>
    <submittedName>
        <fullName evidence="1">Uncharacterized protein</fullName>
    </submittedName>
</protein>
<proteinExistence type="predicted"/>
<gene>
    <name evidence="1" type="ORF">FHX34_107176</name>
</gene>
<name>A0A561VGD1_ACTTI</name>
<dbReference type="Proteomes" id="UP000320239">
    <property type="component" value="Unassembled WGS sequence"/>
</dbReference>
<keyword evidence="2" id="KW-1185">Reference proteome</keyword>
<sequence length="66" mass="6249">MIQEITDASATADAPVADAATALARAYEKAVASHGSAGEPDAVAAVSAAAADMSQVCADSGLDAAG</sequence>
<accession>A0A561VGD1</accession>
<reference evidence="1 2" key="1">
    <citation type="submission" date="2019-06" db="EMBL/GenBank/DDBJ databases">
        <title>Sequencing the genomes of 1000 actinobacteria strains.</title>
        <authorList>
            <person name="Klenk H.-P."/>
        </authorList>
    </citation>
    <scope>NUCLEOTIDE SEQUENCE [LARGE SCALE GENOMIC DNA]</scope>
    <source>
        <strain evidence="1 2">DSM 43866</strain>
    </source>
</reference>
<evidence type="ECO:0000313" key="2">
    <source>
        <dbReference type="Proteomes" id="UP000320239"/>
    </source>
</evidence>
<comment type="caution">
    <text evidence="1">The sequence shown here is derived from an EMBL/GenBank/DDBJ whole genome shotgun (WGS) entry which is preliminary data.</text>
</comment>
<organism evidence="1 2">
    <name type="scientific">Actinoplanes teichomyceticus</name>
    <dbReference type="NCBI Taxonomy" id="1867"/>
    <lineage>
        <taxon>Bacteria</taxon>
        <taxon>Bacillati</taxon>
        <taxon>Actinomycetota</taxon>
        <taxon>Actinomycetes</taxon>
        <taxon>Micromonosporales</taxon>
        <taxon>Micromonosporaceae</taxon>
        <taxon>Actinoplanes</taxon>
    </lineage>
</organism>
<evidence type="ECO:0000313" key="1">
    <source>
        <dbReference type="EMBL" id="TWG10682.1"/>
    </source>
</evidence>